<reference evidence="1 4" key="2">
    <citation type="submission" date="2020-08" db="EMBL/GenBank/DDBJ databases">
        <title>Genomic Encyclopedia of Type Strains, Phase IV (KMG-IV): sequencing the most valuable type-strain genomes for metagenomic binning, comparative biology and taxonomic classification.</title>
        <authorList>
            <person name="Goeker M."/>
        </authorList>
    </citation>
    <scope>NUCLEOTIDE SEQUENCE [LARGE SCALE GENOMIC DNA]</scope>
    <source>
        <strain evidence="1 4">DSM 8510</strain>
    </source>
</reference>
<evidence type="ECO:0000313" key="4">
    <source>
        <dbReference type="Proteomes" id="UP000548685"/>
    </source>
</evidence>
<name>A0A6I4UM60_9SPHN</name>
<dbReference type="EMBL" id="JACICE010000006">
    <property type="protein sequence ID" value="MBB3777215.1"/>
    <property type="molecule type" value="Genomic_DNA"/>
</dbReference>
<keyword evidence="4" id="KW-1185">Reference proteome</keyword>
<evidence type="ECO:0000313" key="3">
    <source>
        <dbReference type="Proteomes" id="UP000430021"/>
    </source>
</evidence>
<dbReference type="SUPFAM" id="SSF53448">
    <property type="entry name" value="Nucleotide-diphospho-sugar transferases"/>
    <property type="match status" value="1"/>
</dbReference>
<evidence type="ECO:0000313" key="2">
    <source>
        <dbReference type="EMBL" id="MXP39952.1"/>
    </source>
</evidence>
<reference evidence="2 3" key="1">
    <citation type="submission" date="2019-12" db="EMBL/GenBank/DDBJ databases">
        <title>Genomic-based taxomic classification of the family Erythrobacteraceae.</title>
        <authorList>
            <person name="Xu L."/>
        </authorList>
    </citation>
    <scope>NUCLEOTIDE SEQUENCE [LARGE SCALE GENOMIC DNA]</scope>
    <source>
        <strain evidence="2 3">JCM 10282</strain>
    </source>
</reference>
<comment type="caution">
    <text evidence="2">The sequence shown here is derived from an EMBL/GenBank/DDBJ whole genome shotgun (WGS) entry which is preliminary data.</text>
</comment>
<accession>A0A6I4UM60</accession>
<gene>
    <name evidence="1" type="ORF">FHS52_003212</name>
    <name evidence="2" type="ORF">GRI59_15195</name>
</gene>
<evidence type="ECO:0000313" key="1">
    <source>
        <dbReference type="EMBL" id="MBB3777215.1"/>
    </source>
</evidence>
<sequence length="296" mass="33760">MASLPARVMGRIAAIKPRTRYFRDVVRPRILSTAPVTNTDDDALEIHVLTSDKDWLNLMWTLKSFYRVSPRRLAMCIHGDPGLSEEAIAGLRAHFPEARVITQAIAREEVLDSLAAYPRCRQLRETNILSIKVFDFLHYLEAERMALFDSDLLFFGEPTAWLAYANDPGRRANVFNPDIASAYAVEEDVIREAGFAIHPEVNSGFGIVHRDSMPLEWIEEFLSIPGLPVGHFWRIEQTLYALCASRFGVELLPEDYRVFLEGELGDRSFRHYVGAVRDKMFTEGMRKLAPSLLMQK</sequence>
<dbReference type="RefSeq" id="WP_160762105.1">
    <property type="nucleotide sequence ID" value="NZ_BAAADZ010000003.1"/>
</dbReference>
<dbReference type="InterPro" id="IPR029044">
    <property type="entry name" value="Nucleotide-diphossugar_trans"/>
</dbReference>
<dbReference type="EMBL" id="WTYB01000006">
    <property type="protein sequence ID" value="MXP39952.1"/>
    <property type="molecule type" value="Genomic_DNA"/>
</dbReference>
<dbReference type="AlphaFoldDB" id="A0A6I4UM60"/>
<organism evidence="2 3">
    <name type="scientific">Erythrobacter ramosus</name>
    <dbReference type="NCBI Taxonomy" id="35811"/>
    <lineage>
        <taxon>Bacteria</taxon>
        <taxon>Pseudomonadati</taxon>
        <taxon>Pseudomonadota</taxon>
        <taxon>Alphaproteobacteria</taxon>
        <taxon>Sphingomonadales</taxon>
        <taxon>Erythrobacteraceae</taxon>
        <taxon>Erythrobacter/Porphyrobacter group</taxon>
        <taxon>Erythrobacter</taxon>
    </lineage>
</organism>
<proteinExistence type="predicted"/>
<dbReference type="OrthoDB" id="183656at2"/>
<dbReference type="Proteomes" id="UP000430021">
    <property type="component" value="Unassembled WGS sequence"/>
</dbReference>
<dbReference type="Proteomes" id="UP000548685">
    <property type="component" value="Unassembled WGS sequence"/>
</dbReference>
<evidence type="ECO:0008006" key="5">
    <source>
        <dbReference type="Google" id="ProtNLM"/>
    </source>
</evidence>
<protein>
    <recommendedName>
        <fullName evidence="5">Glycosyl transferase</fullName>
    </recommendedName>
</protein>